<protein>
    <submittedName>
        <fullName evidence="3">Putative zn 2cys6 transcription factor</fullName>
    </submittedName>
</protein>
<dbReference type="Gene3D" id="2.30.110.10">
    <property type="entry name" value="Electron Transport, Fmn-binding Protein, Chain A"/>
    <property type="match status" value="1"/>
</dbReference>
<evidence type="ECO:0000256" key="1">
    <source>
        <dbReference type="SAM" id="MobiDB-lite"/>
    </source>
</evidence>
<feature type="domain" description="Pyridoxamine 5'-phosphate oxidase Alr4036 family FMN-binding" evidence="2">
    <location>
        <begin position="14"/>
        <end position="137"/>
    </location>
</feature>
<gene>
    <name evidence="3" type="ORF">UCRPC4_g03277</name>
</gene>
<dbReference type="GO" id="GO:0010181">
    <property type="term" value="F:FMN binding"/>
    <property type="evidence" value="ECO:0007669"/>
    <property type="project" value="InterPro"/>
</dbReference>
<dbReference type="PANTHER" id="PTHR28243:SF1">
    <property type="entry name" value="PYRIDOXAMINE 5'-PHOSPHATE OXIDASE ALR4036 FAMILY FMN-BINDING DOMAIN-CONTAINING PROTEIN"/>
    <property type="match status" value="1"/>
</dbReference>
<feature type="region of interest" description="Disordered" evidence="1">
    <location>
        <begin position="270"/>
        <end position="293"/>
    </location>
</feature>
<evidence type="ECO:0000313" key="3">
    <source>
        <dbReference type="EMBL" id="KKY22582.1"/>
    </source>
</evidence>
<dbReference type="AlphaFoldDB" id="A0A0G2EIA8"/>
<dbReference type="SUPFAM" id="SSF50475">
    <property type="entry name" value="FMN-binding split barrel"/>
    <property type="match status" value="1"/>
</dbReference>
<feature type="region of interest" description="Disordered" evidence="1">
    <location>
        <begin position="199"/>
        <end position="228"/>
    </location>
</feature>
<dbReference type="EMBL" id="LCWF01000076">
    <property type="protein sequence ID" value="KKY22582.1"/>
    <property type="molecule type" value="Genomic_DNA"/>
</dbReference>
<dbReference type="OrthoDB" id="5394411at2759"/>
<dbReference type="Proteomes" id="UP000053317">
    <property type="component" value="Unassembled WGS sequence"/>
</dbReference>
<proteinExistence type="predicted"/>
<name>A0A0G2EIA8_PHACM</name>
<dbReference type="Pfam" id="PF12766">
    <property type="entry name" value="Pyridox_oxase_2"/>
    <property type="match status" value="1"/>
</dbReference>
<evidence type="ECO:0000313" key="4">
    <source>
        <dbReference type="Proteomes" id="UP000053317"/>
    </source>
</evidence>
<evidence type="ECO:0000259" key="2">
    <source>
        <dbReference type="Pfam" id="PF12766"/>
    </source>
</evidence>
<reference evidence="3 4" key="1">
    <citation type="submission" date="2015-05" db="EMBL/GenBank/DDBJ databases">
        <title>Distinctive expansion of gene families associated with plant cell wall degradation and secondary metabolism in the genomes of grapevine trunk pathogens.</title>
        <authorList>
            <person name="Lawrence D.P."/>
            <person name="Travadon R."/>
            <person name="Rolshausen P.E."/>
            <person name="Baumgartner K."/>
        </authorList>
    </citation>
    <scope>NUCLEOTIDE SEQUENCE [LARGE SCALE GENOMIC DNA]</scope>
    <source>
        <strain evidence="3">UCRPC4</strain>
    </source>
</reference>
<accession>A0A0G2EIA8</accession>
<keyword evidence="4" id="KW-1185">Reference proteome</keyword>
<comment type="caution">
    <text evidence="3">The sequence shown here is derived from an EMBL/GenBank/DDBJ whole genome shotgun (WGS) entry which is preliminary data.</text>
</comment>
<dbReference type="InterPro" id="IPR012349">
    <property type="entry name" value="Split_barrel_FMN-bd"/>
</dbReference>
<sequence length="293" mass="31860">MPSSSAHPTPSTTAPWKPLFATHVSKLASPEFSLATVTSKGIPRTRTCIHRGFFASPLPENPHNKHPPNPHVYDSDCPTFTTDARMSKVYDIFASGPGKGSLEQSRSGSGGGGHVEACYWVKDTMCQWRIIGKCWLISADDIEPGEEGPDSSAQNSGTVTVKAELGRYMRPSLTNDPPSKIADWSWKREVETHFTNLSPIMRGSFKNPPPGQPVSSGSGPGEKLGQTAGDLEDEPLARQNFRVAVIAPEVVEMVDLSNPEKSRRVRWCLSEEAGGPGGEGRPLGEWNEIELWP</sequence>
<reference evidence="3 4" key="2">
    <citation type="submission" date="2015-05" db="EMBL/GenBank/DDBJ databases">
        <authorList>
            <person name="Morales-Cruz A."/>
            <person name="Amrine K.C."/>
            <person name="Cantu D."/>
        </authorList>
    </citation>
    <scope>NUCLEOTIDE SEQUENCE [LARGE SCALE GENOMIC DNA]</scope>
    <source>
        <strain evidence="3">UCRPC4</strain>
    </source>
</reference>
<dbReference type="PANTHER" id="PTHR28243">
    <property type="entry name" value="AGL049CP"/>
    <property type="match status" value="1"/>
</dbReference>
<organism evidence="3 4">
    <name type="scientific">Phaeomoniella chlamydospora</name>
    <name type="common">Phaeoacremonium chlamydosporum</name>
    <dbReference type="NCBI Taxonomy" id="158046"/>
    <lineage>
        <taxon>Eukaryota</taxon>
        <taxon>Fungi</taxon>
        <taxon>Dikarya</taxon>
        <taxon>Ascomycota</taxon>
        <taxon>Pezizomycotina</taxon>
        <taxon>Eurotiomycetes</taxon>
        <taxon>Chaetothyriomycetidae</taxon>
        <taxon>Phaeomoniellales</taxon>
        <taxon>Phaeomoniellaceae</taxon>
        <taxon>Phaeomoniella</taxon>
    </lineage>
</organism>
<dbReference type="InterPro" id="IPR024624">
    <property type="entry name" value="Pyridox_Oxase_Alr4036_FMN-bd"/>
</dbReference>